<evidence type="ECO:0000256" key="1">
    <source>
        <dbReference type="ARBA" id="ARBA00004123"/>
    </source>
</evidence>
<comment type="caution">
    <text evidence="24">The sequence shown here is derived from an EMBL/GenBank/DDBJ whole genome shotgun (WGS) entry which is preliminary data.</text>
</comment>
<evidence type="ECO:0000256" key="9">
    <source>
        <dbReference type="ARBA" id="ARBA00022771"/>
    </source>
</evidence>
<keyword evidence="7" id="KW-0677">Repeat</keyword>
<dbReference type="GO" id="GO:0140078">
    <property type="term" value="F:class I DNA-(apurinic or apyrimidinic site) endonuclease activity"/>
    <property type="evidence" value="ECO:0007669"/>
    <property type="project" value="UniProtKB-EC"/>
</dbReference>
<reference evidence="24" key="1">
    <citation type="thesis" date="2020" institute="ProQuest LLC" country="789 East Eisenhower Parkway, Ann Arbor, MI, USA">
        <title>Comparative Genomics and Chromosome Evolution.</title>
        <authorList>
            <person name="Mudd A.B."/>
        </authorList>
    </citation>
    <scope>NUCLEOTIDE SEQUENCE</scope>
    <source>
        <strain evidence="24">HN-11 Male</strain>
        <tissue evidence="24">Kidney and liver</tissue>
    </source>
</reference>
<dbReference type="GO" id="GO:0008270">
    <property type="term" value="F:zinc ion binding"/>
    <property type="evidence" value="ECO:0007669"/>
    <property type="project" value="UniProtKB-KW"/>
</dbReference>
<dbReference type="AlphaFoldDB" id="A0A8J6K3U9"/>
<evidence type="ECO:0000256" key="16">
    <source>
        <dbReference type="ARBA" id="ARBA00023268"/>
    </source>
</evidence>
<evidence type="ECO:0000256" key="5">
    <source>
        <dbReference type="ARBA" id="ARBA00022454"/>
    </source>
</evidence>
<evidence type="ECO:0000256" key="7">
    <source>
        <dbReference type="ARBA" id="ARBA00022737"/>
    </source>
</evidence>
<dbReference type="GO" id="GO:0003684">
    <property type="term" value="F:damaged DNA binding"/>
    <property type="evidence" value="ECO:0007669"/>
    <property type="project" value="InterPro"/>
</dbReference>
<keyword evidence="5" id="KW-0158">Chromosome</keyword>
<evidence type="ECO:0000256" key="4">
    <source>
        <dbReference type="ARBA" id="ARBA00012720"/>
    </source>
</evidence>
<keyword evidence="13" id="KW-0234">DNA repair</keyword>
<keyword evidence="10" id="KW-0378">Hydrolase</keyword>
<gene>
    <name evidence="24" type="ORF">GDO78_011756</name>
</gene>
<evidence type="ECO:0000259" key="23">
    <source>
        <dbReference type="PROSITE" id="PS51068"/>
    </source>
</evidence>
<dbReference type="InterPro" id="IPR012319">
    <property type="entry name" value="FPG_cat"/>
</dbReference>
<dbReference type="GO" id="GO:0019104">
    <property type="term" value="F:DNA N-glycosylase activity"/>
    <property type="evidence" value="ECO:0007669"/>
    <property type="project" value="InterPro"/>
</dbReference>
<evidence type="ECO:0000256" key="2">
    <source>
        <dbReference type="ARBA" id="ARBA00004286"/>
    </source>
</evidence>
<sequence>MVEGPGCTLNGERIRTRVPQGQRVMEVRDSAACSAKPVSNAGSGSILQSLVSCTYTGVETLGKELFLYFGLKALRVHFGMNGSMRINPAEKKDRSGAPAVLEVQLTKDLICFFDSAVDVRNASDCQERVRSFQDLDVCSPKFSFSRAESEVKRQGGRMLCDVLLDQTVLPGVGNIIKNEALFDSGLHPAVQVGQLTDRQVSHLVKMTRDFTILFYKVIS</sequence>
<evidence type="ECO:0000256" key="19">
    <source>
        <dbReference type="ARBA" id="ARBA00073168"/>
    </source>
</evidence>
<dbReference type="SUPFAM" id="SSF46946">
    <property type="entry name" value="S13-like H2TH domain"/>
    <property type="match status" value="1"/>
</dbReference>
<evidence type="ECO:0000256" key="21">
    <source>
        <dbReference type="ARBA" id="ARBA00082922"/>
    </source>
</evidence>
<dbReference type="Pfam" id="PF06831">
    <property type="entry name" value="H2TH"/>
    <property type="match status" value="1"/>
</dbReference>
<comment type="similarity">
    <text evidence="3">Belongs to the FPG family.</text>
</comment>
<dbReference type="Gene3D" id="1.10.8.50">
    <property type="match status" value="1"/>
</dbReference>
<keyword evidence="8" id="KW-0227">DNA damage</keyword>
<dbReference type="OrthoDB" id="498125at2759"/>
<dbReference type="InterPro" id="IPR035937">
    <property type="entry name" value="FPG_N"/>
</dbReference>
<evidence type="ECO:0000256" key="22">
    <source>
        <dbReference type="ARBA" id="ARBA00083341"/>
    </source>
</evidence>
<evidence type="ECO:0000256" key="3">
    <source>
        <dbReference type="ARBA" id="ARBA00009409"/>
    </source>
</evidence>
<dbReference type="SUPFAM" id="SSF81624">
    <property type="entry name" value="N-terminal domain of MutM-like DNA repair proteins"/>
    <property type="match status" value="1"/>
</dbReference>
<dbReference type="GO" id="GO:0006284">
    <property type="term" value="P:base-excision repair"/>
    <property type="evidence" value="ECO:0007669"/>
    <property type="project" value="InterPro"/>
</dbReference>
<dbReference type="PANTHER" id="PTHR22993:SF10">
    <property type="entry name" value="ENDONUCLEASE 8-LIKE 3"/>
    <property type="match status" value="1"/>
</dbReference>
<evidence type="ECO:0000256" key="11">
    <source>
        <dbReference type="ARBA" id="ARBA00022833"/>
    </source>
</evidence>
<dbReference type="FunFam" id="1.10.8.50:FF:000008">
    <property type="entry name" value="Nei-like DNA glycosylase 3"/>
    <property type="match status" value="1"/>
</dbReference>
<evidence type="ECO:0000256" key="15">
    <source>
        <dbReference type="ARBA" id="ARBA00023242"/>
    </source>
</evidence>
<dbReference type="GO" id="GO:0005654">
    <property type="term" value="C:nucleoplasm"/>
    <property type="evidence" value="ECO:0007669"/>
    <property type="project" value="UniProtKB-ARBA"/>
</dbReference>
<organism evidence="24 25">
    <name type="scientific">Eleutherodactylus coqui</name>
    <name type="common">Puerto Rican coqui</name>
    <dbReference type="NCBI Taxonomy" id="57060"/>
    <lineage>
        <taxon>Eukaryota</taxon>
        <taxon>Metazoa</taxon>
        <taxon>Chordata</taxon>
        <taxon>Craniata</taxon>
        <taxon>Vertebrata</taxon>
        <taxon>Euteleostomi</taxon>
        <taxon>Amphibia</taxon>
        <taxon>Batrachia</taxon>
        <taxon>Anura</taxon>
        <taxon>Neobatrachia</taxon>
        <taxon>Hyloidea</taxon>
        <taxon>Eleutherodactylidae</taxon>
        <taxon>Eleutherodactylinae</taxon>
        <taxon>Eleutherodactylus</taxon>
        <taxon>Eleutherodactylus</taxon>
    </lineage>
</organism>
<proteinExistence type="inferred from homology"/>
<dbReference type="PANTHER" id="PTHR22993">
    <property type="entry name" value="FORMAMIDOPYRIMIDINE-DNA GLYCOSYLASE"/>
    <property type="match status" value="1"/>
</dbReference>
<keyword evidence="9" id="KW-0863">Zinc-finger</keyword>
<evidence type="ECO:0000313" key="24">
    <source>
        <dbReference type="EMBL" id="KAG9479898.1"/>
    </source>
</evidence>
<dbReference type="PROSITE" id="PS51068">
    <property type="entry name" value="FPG_CAT"/>
    <property type="match status" value="1"/>
</dbReference>
<evidence type="ECO:0000256" key="8">
    <source>
        <dbReference type="ARBA" id="ARBA00022763"/>
    </source>
</evidence>
<evidence type="ECO:0000313" key="25">
    <source>
        <dbReference type="Proteomes" id="UP000770717"/>
    </source>
</evidence>
<dbReference type="Pfam" id="PF01149">
    <property type="entry name" value="Fapy_DNA_glyco"/>
    <property type="match status" value="1"/>
</dbReference>
<evidence type="ECO:0000256" key="10">
    <source>
        <dbReference type="ARBA" id="ARBA00022801"/>
    </source>
</evidence>
<keyword evidence="11" id="KW-0862">Zinc</keyword>
<dbReference type="Gene3D" id="3.20.190.10">
    <property type="entry name" value="MutM-like, N-terminal"/>
    <property type="match status" value="1"/>
</dbReference>
<dbReference type="InterPro" id="IPR015886">
    <property type="entry name" value="H2TH_FPG"/>
</dbReference>
<keyword evidence="25" id="KW-1185">Reference proteome</keyword>
<accession>A0A8J6K3U9</accession>
<evidence type="ECO:0000256" key="18">
    <source>
        <dbReference type="ARBA" id="ARBA00044632"/>
    </source>
</evidence>
<evidence type="ECO:0000256" key="20">
    <source>
        <dbReference type="ARBA" id="ARBA00081871"/>
    </source>
</evidence>
<name>A0A8J6K3U9_ELECQ</name>
<keyword evidence="16" id="KW-0511">Multifunctional enzyme</keyword>
<dbReference type="Proteomes" id="UP000770717">
    <property type="component" value="Unassembled WGS sequence"/>
</dbReference>
<dbReference type="CDD" id="cd08969">
    <property type="entry name" value="MeNeil3_N"/>
    <property type="match status" value="1"/>
</dbReference>
<keyword evidence="14" id="KW-0456">Lyase</keyword>
<keyword evidence="6" id="KW-0479">Metal-binding</keyword>
<keyword evidence="17" id="KW-0326">Glycosidase</keyword>
<dbReference type="GO" id="GO:0005694">
    <property type="term" value="C:chromosome"/>
    <property type="evidence" value="ECO:0007669"/>
    <property type="project" value="UniProtKB-SubCell"/>
</dbReference>
<protein>
    <recommendedName>
        <fullName evidence="19">Endonuclease 8-like 3</fullName>
        <ecNumber evidence="4">4.2.99.18</ecNumber>
    </recommendedName>
    <alternativeName>
        <fullName evidence="20">DNA glycosylase/AP lyase Neil3</fullName>
    </alternativeName>
    <alternativeName>
        <fullName evidence="22">Endonuclease VIII-like 3</fullName>
    </alternativeName>
    <alternativeName>
        <fullName evidence="21">Nei-like protein 3</fullName>
    </alternativeName>
</protein>
<dbReference type="InterPro" id="IPR010979">
    <property type="entry name" value="Ribosomal_uS13-like_H2TH"/>
</dbReference>
<evidence type="ECO:0000256" key="6">
    <source>
        <dbReference type="ARBA" id="ARBA00022723"/>
    </source>
</evidence>
<dbReference type="SMART" id="SM01232">
    <property type="entry name" value="H2TH"/>
    <property type="match status" value="1"/>
</dbReference>
<feature type="domain" description="Formamidopyrimidine-DNA glycosylase catalytic" evidence="23">
    <location>
        <begin position="2"/>
        <end position="119"/>
    </location>
</feature>
<comment type="subcellular location">
    <subcellularLocation>
        <location evidence="2">Chromosome</location>
    </subcellularLocation>
    <subcellularLocation>
        <location evidence="1">Nucleus</location>
    </subcellularLocation>
</comment>
<keyword evidence="12" id="KW-0238">DNA-binding</keyword>
<dbReference type="EMBL" id="WNTK01000007">
    <property type="protein sequence ID" value="KAG9479898.1"/>
    <property type="molecule type" value="Genomic_DNA"/>
</dbReference>
<evidence type="ECO:0000256" key="12">
    <source>
        <dbReference type="ARBA" id="ARBA00023125"/>
    </source>
</evidence>
<dbReference type="SMART" id="SM00898">
    <property type="entry name" value="Fapy_DNA_glyco"/>
    <property type="match status" value="1"/>
</dbReference>
<comment type="catalytic activity">
    <reaction evidence="18">
        <text>2'-deoxyribonucleotide-(2'-deoxyribose 5'-phosphate)-2'-deoxyribonucleotide-DNA = a 3'-end 2'-deoxyribonucleotide-(2,3-dehydro-2,3-deoxyribose 5'-phosphate)-DNA + a 5'-end 5'-phospho-2'-deoxyribonucleoside-DNA + H(+)</text>
        <dbReference type="Rhea" id="RHEA:66592"/>
        <dbReference type="Rhea" id="RHEA-COMP:13180"/>
        <dbReference type="Rhea" id="RHEA-COMP:16897"/>
        <dbReference type="Rhea" id="RHEA-COMP:17067"/>
        <dbReference type="ChEBI" id="CHEBI:15378"/>
        <dbReference type="ChEBI" id="CHEBI:136412"/>
        <dbReference type="ChEBI" id="CHEBI:157695"/>
        <dbReference type="ChEBI" id="CHEBI:167181"/>
        <dbReference type="EC" id="4.2.99.18"/>
    </reaction>
</comment>
<evidence type="ECO:0000256" key="13">
    <source>
        <dbReference type="ARBA" id="ARBA00023204"/>
    </source>
</evidence>
<evidence type="ECO:0000256" key="14">
    <source>
        <dbReference type="ARBA" id="ARBA00023239"/>
    </source>
</evidence>
<keyword evidence="15" id="KW-0539">Nucleus</keyword>
<dbReference type="EC" id="4.2.99.18" evidence="4"/>
<evidence type="ECO:0000256" key="17">
    <source>
        <dbReference type="ARBA" id="ARBA00023295"/>
    </source>
</evidence>